<organism evidence="4 5">
    <name type="scientific">Crassostrea virginica</name>
    <name type="common">Eastern oyster</name>
    <dbReference type="NCBI Taxonomy" id="6565"/>
    <lineage>
        <taxon>Eukaryota</taxon>
        <taxon>Metazoa</taxon>
        <taxon>Spiralia</taxon>
        <taxon>Lophotrochozoa</taxon>
        <taxon>Mollusca</taxon>
        <taxon>Bivalvia</taxon>
        <taxon>Autobranchia</taxon>
        <taxon>Pteriomorphia</taxon>
        <taxon>Ostreida</taxon>
        <taxon>Ostreoidea</taxon>
        <taxon>Ostreidae</taxon>
        <taxon>Crassostrea</taxon>
    </lineage>
</organism>
<dbReference type="InterPro" id="IPR000315">
    <property type="entry name" value="Znf_B-box"/>
</dbReference>
<gene>
    <name evidence="5" type="primary">LOC111122565</name>
</gene>
<dbReference type="GeneID" id="111122565"/>
<evidence type="ECO:0000256" key="1">
    <source>
        <dbReference type="PROSITE-ProRule" id="PRU00024"/>
    </source>
</evidence>
<evidence type="ECO:0000313" key="5">
    <source>
        <dbReference type="RefSeq" id="XP_022320064.1"/>
    </source>
</evidence>
<dbReference type="AlphaFoldDB" id="A0A8B8CXU6"/>
<feature type="coiled-coil region" evidence="2">
    <location>
        <begin position="89"/>
        <end position="123"/>
    </location>
</feature>
<dbReference type="PANTHER" id="PTHR25462">
    <property type="entry name" value="BONUS, ISOFORM C-RELATED"/>
    <property type="match status" value="1"/>
</dbReference>
<proteinExistence type="predicted"/>
<evidence type="ECO:0000256" key="2">
    <source>
        <dbReference type="SAM" id="Coils"/>
    </source>
</evidence>
<keyword evidence="1" id="KW-0863">Zinc-finger</keyword>
<keyword evidence="4" id="KW-1185">Reference proteome</keyword>
<accession>A0A8B8CXU6</accession>
<evidence type="ECO:0000313" key="4">
    <source>
        <dbReference type="Proteomes" id="UP000694844"/>
    </source>
</evidence>
<feature type="coiled-coil region" evidence="2">
    <location>
        <begin position="157"/>
        <end position="202"/>
    </location>
</feature>
<evidence type="ECO:0000259" key="3">
    <source>
        <dbReference type="PROSITE" id="PS50119"/>
    </source>
</evidence>
<protein>
    <submittedName>
        <fullName evidence="5">E3 ubiquitin-protein ligase TRIM71-like</fullName>
    </submittedName>
</protein>
<dbReference type="InterPro" id="IPR011042">
    <property type="entry name" value="6-blade_b-propeller_TolB-like"/>
</dbReference>
<dbReference type="Proteomes" id="UP000694844">
    <property type="component" value="Chromosome 3"/>
</dbReference>
<dbReference type="CDD" id="cd19756">
    <property type="entry name" value="Bbox2"/>
    <property type="match status" value="1"/>
</dbReference>
<feature type="domain" description="B box-type" evidence="3">
    <location>
        <begin position="58"/>
        <end position="99"/>
    </location>
</feature>
<keyword evidence="2" id="KW-0175">Coiled coil</keyword>
<feature type="domain" description="B box-type" evidence="3">
    <location>
        <begin position="11"/>
        <end position="52"/>
    </location>
</feature>
<dbReference type="InterPro" id="IPR047153">
    <property type="entry name" value="TRIM45/56/19-like"/>
</dbReference>
<dbReference type="KEGG" id="cvn:111122565"/>
<reference evidence="5" key="1">
    <citation type="submission" date="2025-08" db="UniProtKB">
        <authorList>
            <consortium name="RefSeq"/>
        </authorList>
    </citation>
    <scope>IDENTIFICATION</scope>
    <source>
        <tissue evidence="5">Whole sample</tissue>
    </source>
</reference>
<dbReference type="Pfam" id="PF00643">
    <property type="entry name" value="zf-B_box"/>
    <property type="match status" value="2"/>
</dbReference>
<dbReference type="PROSITE" id="PS50119">
    <property type="entry name" value="ZF_BBOX"/>
    <property type="match status" value="2"/>
</dbReference>
<dbReference type="SUPFAM" id="SSF75011">
    <property type="entry name" value="3-carboxy-cis,cis-mucoante lactonizing enzyme"/>
    <property type="match status" value="1"/>
</dbReference>
<keyword evidence="1" id="KW-0479">Metal-binding</keyword>
<dbReference type="SUPFAM" id="SSF57845">
    <property type="entry name" value="B-box zinc-binding domain"/>
    <property type="match status" value="1"/>
</dbReference>
<dbReference type="GO" id="GO:0008270">
    <property type="term" value="F:zinc ion binding"/>
    <property type="evidence" value="ECO:0007669"/>
    <property type="project" value="UniProtKB-KW"/>
</dbReference>
<dbReference type="RefSeq" id="XP_022320064.1">
    <property type="nucleotide sequence ID" value="XM_022464356.1"/>
</dbReference>
<dbReference type="Gene3D" id="2.120.10.30">
    <property type="entry name" value="TolB, C-terminal domain"/>
    <property type="match status" value="1"/>
</dbReference>
<sequence>MMASQMISQGQEAVECGLCQNPVSFFCRRCGVNLCDSCLPDHVRAKHDVVDYASKDDDDVCFCDSHPENKCSAYCKKCDVPICILCVSIKHRSHEISELQDKVEELLKDISGENDRLQSFRHEMETLLDHTTKQLSSLSSFYQQKKDEVTARGKEWHKLIDNHVKKLHQELDELQKQSESAIQKQKREFEEMIGKMDEMNRKTTVLQKSKNVTEMQKFRLVIKGQKTLREFTQYTFPTFLECKIDENYMKTYFGYIEKMQERKIPLLEKNVMPDPDSGRRVLEAPSVSSVIDTGFPADKKYNKRLYDMAVTDDQKVWMGGQGTELKLFDLQGHLHHTVTITSRGLYICMYNKQVLYTDRIDNTVKKISDDDTVVTLFTTGDWSPRGITGSASGDLLVCLFKDDQSKVVRYSSNGTVLQEIQYDSQCQPLYQKVWYIAENVNGDIIVTDYKKGIVIAVDRLGIFRYTYSKKDKEFYALSVATDSVGHVYVTDGEGDKIHMLDRDGRFLRYIIPEGGIEAPRAVCMVGDREMIVGECLTGLAKRINFLEEKT</sequence>
<name>A0A8B8CXU6_CRAVI</name>
<keyword evidence="1" id="KW-0862">Zinc</keyword>
<dbReference type="PANTHER" id="PTHR25462:SF296">
    <property type="entry name" value="MEIOTIC P26, ISOFORM F"/>
    <property type="match status" value="1"/>
</dbReference>
<dbReference type="Gene3D" id="3.30.160.60">
    <property type="entry name" value="Classic Zinc Finger"/>
    <property type="match status" value="1"/>
</dbReference>
<dbReference type="OrthoDB" id="6100131at2759"/>
<dbReference type="SMART" id="SM00336">
    <property type="entry name" value="BBOX"/>
    <property type="match status" value="2"/>
</dbReference>